<dbReference type="GO" id="GO:0015095">
    <property type="term" value="F:magnesium ion transmembrane transporter activity"/>
    <property type="evidence" value="ECO:0007669"/>
    <property type="project" value="TreeGrafter"/>
</dbReference>
<feature type="transmembrane region" description="Helical" evidence="10">
    <location>
        <begin position="422"/>
        <end position="443"/>
    </location>
</feature>
<evidence type="ECO:0000256" key="11">
    <source>
        <dbReference type="SAM" id="Coils"/>
    </source>
</evidence>
<evidence type="ECO:0000256" key="3">
    <source>
        <dbReference type="ARBA" id="ARBA00022448"/>
    </source>
</evidence>
<dbReference type="PANTHER" id="PTHR13890">
    <property type="entry name" value="RNA SPLICING PROTEIN MRS2, MITOCHONDRIAL"/>
    <property type="match status" value="1"/>
</dbReference>
<dbReference type="Gene3D" id="2.40.128.330">
    <property type="match status" value="1"/>
</dbReference>
<evidence type="ECO:0000313" key="13">
    <source>
        <dbReference type="EMBL" id="KAG1326557.1"/>
    </source>
</evidence>
<dbReference type="CDD" id="cd12823">
    <property type="entry name" value="Mrs2_Mfm1p-like"/>
    <property type="match status" value="1"/>
</dbReference>
<accession>A0A8K0HU36</accession>
<dbReference type="SUPFAM" id="SSF144083">
    <property type="entry name" value="Magnesium transport protein CorA, transmembrane region"/>
    <property type="match status" value="1"/>
</dbReference>
<evidence type="ECO:0000256" key="9">
    <source>
        <dbReference type="ARBA" id="ARBA00059335"/>
    </source>
</evidence>
<dbReference type="OrthoDB" id="10251508at2759"/>
<keyword evidence="3 10" id="KW-0813">Transport</keyword>
<feature type="coiled-coil region" evidence="11">
    <location>
        <begin position="254"/>
        <end position="281"/>
    </location>
</feature>
<feature type="transmembrane region" description="Helical" evidence="10">
    <location>
        <begin position="455"/>
        <end position="478"/>
    </location>
</feature>
<dbReference type="FunFam" id="2.40.128.330:FF:000001">
    <property type="entry name" value="Magnesium transporter MRS2-1"/>
    <property type="match status" value="1"/>
</dbReference>
<keyword evidence="14" id="KW-1185">Reference proteome</keyword>
<comment type="subcellular location">
    <subcellularLocation>
        <location evidence="1 10">Membrane</location>
        <topology evidence="1 10">Multi-pass membrane protein</topology>
    </subcellularLocation>
</comment>
<evidence type="ECO:0000256" key="2">
    <source>
        <dbReference type="ARBA" id="ARBA00007535"/>
    </source>
</evidence>
<dbReference type="Proteomes" id="UP000797356">
    <property type="component" value="Chromosome 1"/>
</dbReference>
<name>A0A8K0HU36_COCNU</name>
<keyword evidence="7 10" id="KW-0406">Ion transport</keyword>
<evidence type="ECO:0000256" key="6">
    <source>
        <dbReference type="ARBA" id="ARBA00022989"/>
    </source>
</evidence>
<dbReference type="Gene3D" id="1.20.58.340">
    <property type="entry name" value="Magnesium transport protein CorA, transmembrane region"/>
    <property type="match status" value="3"/>
</dbReference>
<organism evidence="13 14">
    <name type="scientific">Cocos nucifera</name>
    <name type="common">Coconut palm</name>
    <dbReference type="NCBI Taxonomy" id="13894"/>
    <lineage>
        <taxon>Eukaryota</taxon>
        <taxon>Viridiplantae</taxon>
        <taxon>Streptophyta</taxon>
        <taxon>Embryophyta</taxon>
        <taxon>Tracheophyta</taxon>
        <taxon>Spermatophyta</taxon>
        <taxon>Magnoliopsida</taxon>
        <taxon>Liliopsida</taxon>
        <taxon>Arecaceae</taxon>
        <taxon>Arecoideae</taxon>
        <taxon>Cocoseae</taxon>
        <taxon>Attaleinae</taxon>
        <taxon>Cocos</taxon>
    </lineage>
</organism>
<proteinExistence type="inferred from homology"/>
<evidence type="ECO:0000256" key="8">
    <source>
        <dbReference type="ARBA" id="ARBA00023136"/>
    </source>
</evidence>
<dbReference type="GO" id="GO:0016020">
    <property type="term" value="C:membrane"/>
    <property type="evidence" value="ECO:0007669"/>
    <property type="project" value="UniProtKB-SubCell"/>
</dbReference>
<evidence type="ECO:0000256" key="1">
    <source>
        <dbReference type="ARBA" id="ARBA00004141"/>
    </source>
</evidence>
<keyword evidence="4 10" id="KW-0812">Transmembrane</keyword>
<evidence type="ECO:0000256" key="12">
    <source>
        <dbReference type="SAM" id="MobiDB-lite"/>
    </source>
</evidence>
<feature type="region of interest" description="Disordered" evidence="12">
    <location>
        <begin position="1"/>
        <end position="34"/>
    </location>
</feature>
<keyword evidence="8 10" id="KW-0472">Membrane</keyword>
<reference evidence="13" key="2">
    <citation type="submission" date="2019-07" db="EMBL/GenBank/DDBJ databases">
        <authorList>
            <person name="Yang Y."/>
            <person name="Bocs S."/>
            <person name="Baudouin L."/>
        </authorList>
    </citation>
    <scope>NUCLEOTIDE SEQUENCE</scope>
    <source>
        <tissue evidence="13">Spear leaf of Hainan Tall coconut</tissue>
    </source>
</reference>
<dbReference type="InterPro" id="IPR039204">
    <property type="entry name" value="MRS2-like"/>
</dbReference>
<comment type="caution">
    <text evidence="13">The sequence shown here is derived from an EMBL/GenBank/DDBJ whole genome shotgun (WGS) entry which is preliminary data.</text>
</comment>
<reference evidence="13" key="1">
    <citation type="journal article" date="2017" name="Gigascience">
        <title>The genome draft of coconut (Cocos nucifera).</title>
        <authorList>
            <person name="Xiao Y."/>
            <person name="Xu P."/>
            <person name="Fan H."/>
            <person name="Baudouin L."/>
            <person name="Xia W."/>
            <person name="Bocs S."/>
            <person name="Xu J."/>
            <person name="Li Q."/>
            <person name="Guo A."/>
            <person name="Zhou L."/>
            <person name="Li J."/>
            <person name="Wu Y."/>
            <person name="Ma Z."/>
            <person name="Armero A."/>
            <person name="Issali A.E."/>
            <person name="Liu N."/>
            <person name="Peng M."/>
            <person name="Yang Y."/>
        </authorList>
    </citation>
    <scope>NUCLEOTIDE SEQUENCE</scope>
    <source>
        <tissue evidence="13">Spear leaf of Hainan Tall coconut</tissue>
    </source>
</reference>
<keyword evidence="11" id="KW-0175">Coiled coil</keyword>
<keyword evidence="6 10" id="KW-1133">Transmembrane helix</keyword>
<comment type="similarity">
    <text evidence="2 10">Belongs to the CorA metal ion transporter (MIT) (TC 1.A.35.5) family.</text>
</comment>
<evidence type="ECO:0000256" key="4">
    <source>
        <dbReference type="ARBA" id="ARBA00022692"/>
    </source>
</evidence>
<evidence type="ECO:0000256" key="7">
    <source>
        <dbReference type="ARBA" id="ARBA00023065"/>
    </source>
</evidence>
<evidence type="ECO:0000313" key="14">
    <source>
        <dbReference type="Proteomes" id="UP000797356"/>
    </source>
</evidence>
<evidence type="ECO:0000256" key="10">
    <source>
        <dbReference type="RuleBase" id="RU366041"/>
    </source>
</evidence>
<protein>
    <recommendedName>
        <fullName evidence="10">Magnesium transporter</fullName>
    </recommendedName>
</protein>
<dbReference type="AlphaFoldDB" id="A0A8K0HU36"/>
<dbReference type="PANTHER" id="PTHR13890:SF26">
    <property type="entry name" value="MAGNESIUM TRANSPORTER MRS2-1"/>
    <property type="match status" value="1"/>
</dbReference>
<dbReference type="Pfam" id="PF22099">
    <property type="entry name" value="MRS2-like"/>
    <property type="match status" value="2"/>
</dbReference>
<evidence type="ECO:0000256" key="5">
    <source>
        <dbReference type="ARBA" id="ARBA00022842"/>
    </source>
</evidence>
<keyword evidence="5 10" id="KW-0460">Magnesium</keyword>
<gene>
    <name evidence="13" type="ORF">COCNU_01G004910</name>
</gene>
<comment type="function">
    <text evidence="9 10">Magnesium transporter that may mediate the influx of magnesium.</text>
</comment>
<dbReference type="FunFam" id="1.20.58.340:FF:000009">
    <property type="entry name" value="Magnesium transporter MRS2-1"/>
    <property type="match status" value="1"/>
</dbReference>
<dbReference type="InterPro" id="IPR045863">
    <property type="entry name" value="CorA_TM1_TM2"/>
</dbReference>
<sequence>MAELKERLLPPKPSLATATPAASKPREPSAAGASHRPLFQGMDFLGFKKRGQSLRSWIRVDAATGSSQVIEVDKFTMMRRCDLPARDLRLLDPLFVYPSTILGREKAIVVNLEQIRCIITADEAFLLNSPDVYVLQYVTELQRRLTTDPGDVLTGGSTSPDYLPFEFRALEVALEAACTFLDTQKINILIIITTGVRSPLIIADKQKIFEILFVSMFPSECILNIANAAELEIEAYPVLDELTSKISTLNLEHVRRLKSRLVALTRRVQKARDEIEQLMDDDGDMAEMFLTDKKRRMEASFYSDHSIQGIGSIGAGVSVSLPVSPVSSPPEPRKLVDKTLSLARSIKSSDNTQNIEELEMLLEAYFVVIDSTLNKLTLLKEYIDDTEDFMNIQLLKEYIDDTEDFMNIQLDNVRNQLIQFELLLTVATFVVAIFGVVAGIFGMNFPITLYGQPTAFQWVLIITGVSGVVIFCSFLCYFRCRRLFPL</sequence>
<dbReference type="EMBL" id="CM017872">
    <property type="protein sequence ID" value="KAG1326557.1"/>
    <property type="molecule type" value="Genomic_DNA"/>
</dbReference>